<evidence type="ECO:0000256" key="4">
    <source>
        <dbReference type="ARBA" id="ARBA00022525"/>
    </source>
</evidence>
<dbReference type="GO" id="GO:0008289">
    <property type="term" value="F:lipid binding"/>
    <property type="evidence" value="ECO:0007669"/>
    <property type="project" value="UniProtKB-KW"/>
</dbReference>
<feature type="chain" id="PRO_5041238431" description="Fatty-acid and retinol-binding protein 1" evidence="8">
    <location>
        <begin position="20"/>
        <end position="213"/>
    </location>
</feature>
<evidence type="ECO:0000256" key="5">
    <source>
        <dbReference type="ARBA" id="ARBA00022729"/>
    </source>
</evidence>
<keyword evidence="7" id="KW-0446">Lipid-binding</keyword>
<name>A0AA39I999_9BILA</name>
<keyword evidence="10" id="KW-1185">Reference proteome</keyword>
<comment type="subcellular location">
    <subcellularLocation>
        <location evidence="1">Secreted</location>
    </subcellularLocation>
</comment>
<dbReference type="Proteomes" id="UP001175271">
    <property type="component" value="Unassembled WGS sequence"/>
</dbReference>
<organism evidence="9 10">
    <name type="scientific">Steinernema hermaphroditum</name>
    <dbReference type="NCBI Taxonomy" id="289476"/>
    <lineage>
        <taxon>Eukaryota</taxon>
        <taxon>Metazoa</taxon>
        <taxon>Ecdysozoa</taxon>
        <taxon>Nematoda</taxon>
        <taxon>Chromadorea</taxon>
        <taxon>Rhabditida</taxon>
        <taxon>Tylenchina</taxon>
        <taxon>Panagrolaimomorpha</taxon>
        <taxon>Strongyloidoidea</taxon>
        <taxon>Steinernematidae</taxon>
        <taxon>Steinernema</taxon>
    </lineage>
</organism>
<keyword evidence="4" id="KW-0964">Secreted</keyword>
<comment type="similarity">
    <text evidence="2">Belongs to the fatty-acid and retinol-binding protein (FARBP) family.</text>
</comment>
<dbReference type="GO" id="GO:0005576">
    <property type="term" value="C:extracellular region"/>
    <property type="evidence" value="ECO:0007669"/>
    <property type="project" value="UniProtKB-SubCell"/>
</dbReference>
<keyword evidence="6" id="KW-0175">Coiled coil</keyword>
<sequence>MYRCAIVVCFLAFVGLSHADGVNLPDLNEADIANIINKLPQEVKDFYTSLSDADIDALNKASQDISDKGADITFDQVLEILRKYSPTLADRAKRLNENMMAKVAQLSEPVKKFINDTVTKLTDLAMSPGENQAEFAEILKVLQGIVKEAFTLPDSAKVEVQRSFPETRELFNNPIVGQAARQFAQLTDQELQSAANQISEGMAKMEKEPQQNK</sequence>
<keyword evidence="5 8" id="KW-0732">Signal</keyword>
<evidence type="ECO:0000256" key="2">
    <source>
        <dbReference type="ARBA" id="ARBA00006648"/>
    </source>
</evidence>
<dbReference type="Gene3D" id="1.20.120.1100">
    <property type="match status" value="1"/>
</dbReference>
<evidence type="ECO:0000313" key="10">
    <source>
        <dbReference type="Proteomes" id="UP001175271"/>
    </source>
</evidence>
<feature type="signal peptide" evidence="8">
    <location>
        <begin position="1"/>
        <end position="19"/>
    </location>
</feature>
<dbReference type="EMBL" id="JAUCMV010000002">
    <property type="protein sequence ID" value="KAK0418812.1"/>
    <property type="molecule type" value="Genomic_DNA"/>
</dbReference>
<dbReference type="Pfam" id="PF05823">
    <property type="entry name" value="Gp-FAR-1"/>
    <property type="match status" value="1"/>
</dbReference>
<proteinExistence type="inferred from homology"/>
<dbReference type="PANTHER" id="PTHR31418:SF7">
    <property type="entry name" value="FATTY-ACID AND RETINOL-BINDING PROTEIN 1"/>
    <property type="match status" value="1"/>
</dbReference>
<evidence type="ECO:0000256" key="8">
    <source>
        <dbReference type="SAM" id="SignalP"/>
    </source>
</evidence>
<dbReference type="InterPro" id="IPR008632">
    <property type="entry name" value="Gp-FAR-1"/>
</dbReference>
<accession>A0AA39I999</accession>
<reference evidence="9" key="1">
    <citation type="submission" date="2023-06" db="EMBL/GenBank/DDBJ databases">
        <title>Genomic analysis of the entomopathogenic nematode Steinernema hermaphroditum.</title>
        <authorList>
            <person name="Schwarz E.M."/>
            <person name="Heppert J.K."/>
            <person name="Baniya A."/>
            <person name="Schwartz H.T."/>
            <person name="Tan C.-H."/>
            <person name="Antoshechkin I."/>
            <person name="Sternberg P.W."/>
            <person name="Goodrich-Blair H."/>
            <person name="Dillman A.R."/>
        </authorList>
    </citation>
    <scope>NUCLEOTIDE SEQUENCE</scope>
    <source>
        <strain evidence="9">PS9179</strain>
        <tissue evidence="9">Whole animal</tissue>
    </source>
</reference>
<evidence type="ECO:0000256" key="3">
    <source>
        <dbReference type="ARBA" id="ARBA00017453"/>
    </source>
</evidence>
<dbReference type="PANTHER" id="PTHR31418">
    <property type="entry name" value="FATTY-ACID AND RETINOL-BINDING PROTEIN 1"/>
    <property type="match status" value="1"/>
</dbReference>
<evidence type="ECO:0000256" key="6">
    <source>
        <dbReference type="ARBA" id="ARBA00023054"/>
    </source>
</evidence>
<dbReference type="AlphaFoldDB" id="A0AA39I999"/>
<evidence type="ECO:0000256" key="7">
    <source>
        <dbReference type="ARBA" id="ARBA00023121"/>
    </source>
</evidence>
<comment type="caution">
    <text evidence="9">The sequence shown here is derived from an EMBL/GenBank/DDBJ whole genome shotgun (WGS) entry which is preliminary data.</text>
</comment>
<evidence type="ECO:0000256" key="1">
    <source>
        <dbReference type="ARBA" id="ARBA00004613"/>
    </source>
</evidence>
<gene>
    <name evidence="9" type="ORF">QR680_013785</name>
</gene>
<protein>
    <recommendedName>
        <fullName evidence="3">Fatty-acid and retinol-binding protein 1</fullName>
    </recommendedName>
</protein>
<evidence type="ECO:0000313" key="9">
    <source>
        <dbReference type="EMBL" id="KAK0418812.1"/>
    </source>
</evidence>